<dbReference type="InterPro" id="IPR051533">
    <property type="entry name" value="WaaL-like"/>
</dbReference>
<name>A0A382CU00_9ZZZZ</name>
<sequence length="456" mass="53173">MNRNISAFSIALKIPLIIYLRQEINNLQTKKLIFLLEILSITTIIILQSRGALLSIILMYLFLLVKTSWRRKIIIPLIFTIVGSYVYIKNFASLYNQKVINPLALVGDQSFTQRLNYYDTALQLFQEKPFFGHGIGTWKIKSLELLDFGESSLIAPYYVHNDFLQFLVELGLIGLLLYISIFFFLFFLIHKKFQKRETIIPIIQVSLLIFLLDSNINFPIHRSQELIPFLLICSVILSRQPKESYRASKYLFILLIPLLLFCGYLSIKENESLIIQDKFISDYYSQSFEIDLQELDDVNYKLPNLSANTVPIATYIARYYLDNYELDKAAGLLDYSITANPFDIFTKELLLSLNLQKLKYFKAYEVSEELFIKDNDNEVYADIYFFISTKVNSANDLLTLDIIQKSDNINIHKLFYKNLKQAENVDKTKLAELILLSISKFPNEIYFKNVFTELVK</sequence>
<accession>A0A382CU00</accession>
<feature type="domain" description="O-antigen ligase-related" evidence="6">
    <location>
        <begin position="38"/>
        <end position="179"/>
    </location>
</feature>
<feature type="transmembrane region" description="Helical" evidence="5">
    <location>
        <begin position="32"/>
        <end position="65"/>
    </location>
</feature>
<keyword evidence="3 5" id="KW-1133">Transmembrane helix</keyword>
<dbReference type="PANTHER" id="PTHR37422:SF13">
    <property type="entry name" value="LIPOPOLYSACCHARIDE BIOSYNTHESIS PROTEIN PA4999-RELATED"/>
    <property type="match status" value="1"/>
</dbReference>
<keyword evidence="2 5" id="KW-0812">Transmembrane</keyword>
<evidence type="ECO:0000313" key="7">
    <source>
        <dbReference type="EMBL" id="SVB29302.1"/>
    </source>
</evidence>
<dbReference type="GO" id="GO:0016020">
    <property type="term" value="C:membrane"/>
    <property type="evidence" value="ECO:0007669"/>
    <property type="project" value="UniProtKB-SubCell"/>
</dbReference>
<evidence type="ECO:0000256" key="1">
    <source>
        <dbReference type="ARBA" id="ARBA00004141"/>
    </source>
</evidence>
<proteinExistence type="predicted"/>
<evidence type="ECO:0000256" key="2">
    <source>
        <dbReference type="ARBA" id="ARBA00022692"/>
    </source>
</evidence>
<feature type="transmembrane region" description="Helical" evidence="5">
    <location>
        <begin position="163"/>
        <end position="187"/>
    </location>
</feature>
<protein>
    <recommendedName>
        <fullName evidence="6">O-antigen ligase-related domain-containing protein</fullName>
    </recommendedName>
</protein>
<organism evidence="7">
    <name type="scientific">marine metagenome</name>
    <dbReference type="NCBI Taxonomy" id="408172"/>
    <lineage>
        <taxon>unclassified sequences</taxon>
        <taxon>metagenomes</taxon>
        <taxon>ecological metagenomes</taxon>
    </lineage>
</organism>
<evidence type="ECO:0000256" key="3">
    <source>
        <dbReference type="ARBA" id="ARBA00022989"/>
    </source>
</evidence>
<dbReference type="InterPro" id="IPR007016">
    <property type="entry name" value="O-antigen_ligase-rel_domated"/>
</dbReference>
<reference evidence="7" key="1">
    <citation type="submission" date="2018-05" db="EMBL/GenBank/DDBJ databases">
        <authorList>
            <person name="Lanie J.A."/>
            <person name="Ng W.-L."/>
            <person name="Kazmierczak K.M."/>
            <person name="Andrzejewski T.M."/>
            <person name="Davidsen T.M."/>
            <person name="Wayne K.J."/>
            <person name="Tettelin H."/>
            <person name="Glass J.I."/>
            <person name="Rusch D."/>
            <person name="Podicherti R."/>
            <person name="Tsui H.-C.T."/>
            <person name="Winkler M.E."/>
        </authorList>
    </citation>
    <scope>NUCLEOTIDE SEQUENCE</scope>
</reference>
<dbReference type="Pfam" id="PF04932">
    <property type="entry name" value="Wzy_C"/>
    <property type="match status" value="1"/>
</dbReference>
<evidence type="ECO:0000256" key="4">
    <source>
        <dbReference type="ARBA" id="ARBA00023136"/>
    </source>
</evidence>
<feature type="transmembrane region" description="Helical" evidence="5">
    <location>
        <begin position="72"/>
        <end position="88"/>
    </location>
</feature>
<evidence type="ECO:0000256" key="5">
    <source>
        <dbReference type="SAM" id="Phobius"/>
    </source>
</evidence>
<evidence type="ECO:0000259" key="6">
    <source>
        <dbReference type="Pfam" id="PF04932"/>
    </source>
</evidence>
<dbReference type="AlphaFoldDB" id="A0A382CU00"/>
<keyword evidence="4 5" id="KW-0472">Membrane</keyword>
<dbReference type="PANTHER" id="PTHR37422">
    <property type="entry name" value="TEICHURONIC ACID BIOSYNTHESIS PROTEIN TUAE"/>
    <property type="match status" value="1"/>
</dbReference>
<comment type="subcellular location">
    <subcellularLocation>
        <location evidence="1">Membrane</location>
        <topology evidence="1">Multi-pass membrane protein</topology>
    </subcellularLocation>
</comment>
<gene>
    <name evidence="7" type="ORF">METZ01_LOCUS182156</name>
</gene>
<dbReference type="EMBL" id="UINC01036002">
    <property type="protein sequence ID" value="SVB29302.1"/>
    <property type="molecule type" value="Genomic_DNA"/>
</dbReference>
<feature type="transmembrane region" description="Helical" evidence="5">
    <location>
        <begin position="250"/>
        <end position="267"/>
    </location>
</feature>